<evidence type="ECO:0000313" key="1">
    <source>
        <dbReference type="EMBL" id="KAK2153991.1"/>
    </source>
</evidence>
<proteinExistence type="predicted"/>
<dbReference type="PANTHER" id="PTHR47526:SF4">
    <property type="entry name" value="SWIM-TYPE DOMAIN-CONTAINING PROTEIN"/>
    <property type="match status" value="1"/>
</dbReference>
<dbReference type="PANTHER" id="PTHR47526">
    <property type="entry name" value="ATP-DEPENDENT DNA HELICASE"/>
    <property type="match status" value="1"/>
</dbReference>
<dbReference type="Gene3D" id="3.90.320.10">
    <property type="match status" value="1"/>
</dbReference>
<protein>
    <recommendedName>
        <fullName evidence="3">SWIM-type domain-containing protein</fullName>
    </recommendedName>
</protein>
<comment type="caution">
    <text evidence="1">The sequence shown here is derived from an EMBL/GenBank/DDBJ whole genome shotgun (WGS) entry which is preliminary data.</text>
</comment>
<sequence length="305" mass="34228">MGGIARGSKLESAKPSRHFASSKSTSKVDMRTRLYCCGLFYDSKDPYETPKKDWNFVPNTLPAIAYPDIVNYCVYSQSAYTLNDLKGYKSLEAYNQFIGGWVSDVCAREVKGHVVVTARVRHSQSISKTPLQPWIIAEKDGNILSAHGTCMAGLGEVCTHVGAVLFVVSSAIEIRSSRTVTQEKAYCLLPSGTKGINYEQLSSKYPLLLSELRDEHAFHLSKDELFHKCEQVFESICVTNDQVRLEEGKTRQQADCKEWHRFRTDRITASRMTALYGTSVEKPARGLIKAICYPDTARFRTKATQ</sequence>
<dbReference type="EMBL" id="JAODUO010002232">
    <property type="protein sequence ID" value="KAK2153991.1"/>
    <property type="molecule type" value="Genomic_DNA"/>
</dbReference>
<gene>
    <name evidence="1" type="ORF">NP493_2237g00005</name>
</gene>
<reference evidence="1" key="1">
    <citation type="journal article" date="2023" name="Mol. Biol. Evol.">
        <title>Third-Generation Sequencing Reveals the Adaptive Role of the Epigenome in Three Deep-Sea Polychaetes.</title>
        <authorList>
            <person name="Perez M."/>
            <person name="Aroh O."/>
            <person name="Sun Y."/>
            <person name="Lan Y."/>
            <person name="Juniper S.K."/>
            <person name="Young C.R."/>
            <person name="Angers B."/>
            <person name="Qian P.Y."/>
        </authorList>
    </citation>
    <scope>NUCLEOTIDE SEQUENCE</scope>
    <source>
        <strain evidence="1">R07B-5</strain>
    </source>
</reference>
<accession>A0AAD9JJ24</accession>
<evidence type="ECO:0000313" key="2">
    <source>
        <dbReference type="Proteomes" id="UP001209878"/>
    </source>
</evidence>
<evidence type="ECO:0008006" key="3">
    <source>
        <dbReference type="Google" id="ProtNLM"/>
    </source>
</evidence>
<dbReference type="Proteomes" id="UP001209878">
    <property type="component" value="Unassembled WGS sequence"/>
</dbReference>
<name>A0AAD9JJ24_RIDPI</name>
<keyword evidence="2" id="KW-1185">Reference proteome</keyword>
<dbReference type="InterPro" id="IPR011604">
    <property type="entry name" value="PDDEXK-like_dom_sf"/>
</dbReference>
<dbReference type="AlphaFoldDB" id="A0AAD9JJ24"/>
<organism evidence="1 2">
    <name type="scientific">Ridgeia piscesae</name>
    <name type="common">Tubeworm</name>
    <dbReference type="NCBI Taxonomy" id="27915"/>
    <lineage>
        <taxon>Eukaryota</taxon>
        <taxon>Metazoa</taxon>
        <taxon>Spiralia</taxon>
        <taxon>Lophotrochozoa</taxon>
        <taxon>Annelida</taxon>
        <taxon>Polychaeta</taxon>
        <taxon>Sedentaria</taxon>
        <taxon>Canalipalpata</taxon>
        <taxon>Sabellida</taxon>
        <taxon>Siboglinidae</taxon>
        <taxon>Ridgeia</taxon>
    </lineage>
</organism>